<sequence>MRFIVKYKSQGKIYTKVFSASSQAQLEQNLKHVVVLSITPKTSIWEFQRSVSLKDLLGAFYALKLGLKAQLPLQILLENIQNHCRNKTLRLRFQKALFALNSGKNLAQSFKEAGFSDFICAMLLVGQKTNLLLEVVELVILRLKNTQKNQKILTKVMLYPSVVFFVMVCVFLGITLFVLPQFEVLFSGLDTQLPFVSWSLLFMREVALEFGVLVLGVFVVFCMGCFGLYKRI</sequence>
<dbReference type="InterPro" id="IPR003004">
    <property type="entry name" value="GspF/PilC"/>
</dbReference>
<dbReference type="Pfam" id="PF00482">
    <property type="entry name" value="T2SSF"/>
    <property type="match status" value="1"/>
</dbReference>
<evidence type="ECO:0000256" key="2">
    <source>
        <dbReference type="ARBA" id="ARBA00005745"/>
    </source>
</evidence>
<dbReference type="PANTHER" id="PTHR30012:SF0">
    <property type="entry name" value="TYPE II SECRETION SYSTEM PROTEIN F-RELATED"/>
    <property type="match status" value="1"/>
</dbReference>
<evidence type="ECO:0000259" key="8">
    <source>
        <dbReference type="Pfam" id="PF00482"/>
    </source>
</evidence>
<keyword evidence="3" id="KW-1003">Cell membrane</keyword>
<keyword evidence="5 7" id="KW-1133">Transmembrane helix</keyword>
<reference evidence="9 10" key="1">
    <citation type="submission" date="2021-08" db="EMBL/GenBank/DDBJ databases">
        <title>Helicobacter spp. isolated from feces of Anatolian Ground Squirrel (Spermophilus xanthoprymnus) in Turkey.</title>
        <authorList>
            <person name="Aydin F."/>
            <person name="Abay S."/>
            <person name="Kayman T."/>
            <person name="Karakaya E."/>
            <person name="Saticioglu I.B."/>
        </authorList>
    </citation>
    <scope>NUCLEOTIDE SEQUENCE [LARGE SCALE GENOMIC DNA]</scope>
    <source>
        <strain evidence="9 10">Faydin-H70</strain>
    </source>
</reference>
<gene>
    <name evidence="9" type="ORF">K4G57_08830</name>
</gene>
<evidence type="ECO:0000256" key="1">
    <source>
        <dbReference type="ARBA" id="ARBA00004651"/>
    </source>
</evidence>
<feature type="transmembrane region" description="Helical" evidence="7">
    <location>
        <begin position="156"/>
        <end position="179"/>
    </location>
</feature>
<comment type="subcellular location">
    <subcellularLocation>
        <location evidence="1">Cell membrane</location>
        <topology evidence="1">Multi-pass membrane protein</topology>
    </subcellularLocation>
</comment>
<keyword evidence="4 7" id="KW-0812">Transmembrane</keyword>
<keyword evidence="10" id="KW-1185">Reference proteome</keyword>
<dbReference type="InterPro" id="IPR042094">
    <property type="entry name" value="T2SS_GspF_sf"/>
</dbReference>
<protein>
    <submittedName>
        <fullName evidence="9">Type II secretion system F family protein</fullName>
    </submittedName>
</protein>
<comment type="similarity">
    <text evidence="2">Belongs to the GSP F family.</text>
</comment>
<dbReference type="Gene3D" id="1.20.81.30">
    <property type="entry name" value="Type II secretion system (T2SS), domain F"/>
    <property type="match status" value="1"/>
</dbReference>
<feature type="domain" description="Type II secretion system protein GspF" evidence="8">
    <location>
        <begin position="66"/>
        <end position="180"/>
    </location>
</feature>
<feature type="transmembrane region" description="Helical" evidence="7">
    <location>
        <begin position="206"/>
        <end position="229"/>
    </location>
</feature>
<evidence type="ECO:0000313" key="10">
    <source>
        <dbReference type="Proteomes" id="UP000700059"/>
    </source>
</evidence>
<evidence type="ECO:0000256" key="7">
    <source>
        <dbReference type="SAM" id="Phobius"/>
    </source>
</evidence>
<evidence type="ECO:0000256" key="4">
    <source>
        <dbReference type="ARBA" id="ARBA00022692"/>
    </source>
</evidence>
<organism evidence="9 10">
    <name type="scientific">Helicobacter turcicus</name>
    <dbReference type="NCBI Taxonomy" id="2867412"/>
    <lineage>
        <taxon>Bacteria</taxon>
        <taxon>Pseudomonadati</taxon>
        <taxon>Campylobacterota</taxon>
        <taxon>Epsilonproteobacteria</taxon>
        <taxon>Campylobacterales</taxon>
        <taxon>Helicobacteraceae</taxon>
        <taxon>Helicobacter</taxon>
    </lineage>
</organism>
<dbReference type="RefSeq" id="WP_221532806.1">
    <property type="nucleotide sequence ID" value="NZ_JAIGYP010000020.1"/>
</dbReference>
<evidence type="ECO:0000256" key="5">
    <source>
        <dbReference type="ARBA" id="ARBA00022989"/>
    </source>
</evidence>
<comment type="caution">
    <text evidence="9">The sequence shown here is derived from an EMBL/GenBank/DDBJ whole genome shotgun (WGS) entry which is preliminary data.</text>
</comment>
<feature type="non-terminal residue" evidence="9">
    <location>
        <position position="232"/>
    </location>
</feature>
<dbReference type="InterPro" id="IPR018076">
    <property type="entry name" value="T2SS_GspF_dom"/>
</dbReference>
<dbReference type="Proteomes" id="UP000700059">
    <property type="component" value="Unassembled WGS sequence"/>
</dbReference>
<evidence type="ECO:0000256" key="3">
    <source>
        <dbReference type="ARBA" id="ARBA00022475"/>
    </source>
</evidence>
<evidence type="ECO:0000256" key="6">
    <source>
        <dbReference type="ARBA" id="ARBA00023136"/>
    </source>
</evidence>
<dbReference type="PANTHER" id="PTHR30012">
    <property type="entry name" value="GENERAL SECRETION PATHWAY PROTEIN"/>
    <property type="match status" value="1"/>
</dbReference>
<evidence type="ECO:0000313" key="9">
    <source>
        <dbReference type="EMBL" id="MBX7491555.1"/>
    </source>
</evidence>
<proteinExistence type="inferred from homology"/>
<dbReference type="EMBL" id="JAIGYQ010000021">
    <property type="protein sequence ID" value="MBX7491555.1"/>
    <property type="molecule type" value="Genomic_DNA"/>
</dbReference>
<name>A0ABS7JQA8_9HELI</name>
<keyword evidence="6 7" id="KW-0472">Membrane</keyword>
<accession>A0ABS7JQA8</accession>